<protein>
    <submittedName>
        <fullName evidence="2">Uncharacterized protein</fullName>
    </submittedName>
</protein>
<dbReference type="Proteomes" id="UP000019131">
    <property type="component" value="Unassembled WGS sequence"/>
</dbReference>
<organism evidence="2 3">
    <name type="scientific">Bacteroides reticulotermitis JCM 10512</name>
    <dbReference type="NCBI Taxonomy" id="1445607"/>
    <lineage>
        <taxon>Bacteria</taxon>
        <taxon>Pseudomonadati</taxon>
        <taxon>Bacteroidota</taxon>
        <taxon>Bacteroidia</taxon>
        <taxon>Bacteroidales</taxon>
        <taxon>Bacteroidaceae</taxon>
        <taxon>Bacteroides</taxon>
    </lineage>
</organism>
<proteinExistence type="predicted"/>
<sequence length="54" mass="6061">MIKRITLIGLLVMTGTFSFAQNPLITNIYTADPAPHVWPTDTTTLYVYSSMMSH</sequence>
<dbReference type="STRING" id="1445607.JCM10512_35"/>
<dbReference type="AlphaFoldDB" id="W4UMW0"/>
<evidence type="ECO:0000313" key="2">
    <source>
        <dbReference type="EMBL" id="GAE81874.1"/>
    </source>
</evidence>
<comment type="caution">
    <text evidence="2">The sequence shown here is derived from an EMBL/GenBank/DDBJ whole genome shotgun (WGS) entry which is preliminary data.</text>
</comment>
<reference evidence="2 3" key="1">
    <citation type="journal article" date="2014" name="Genome Announc.">
        <title>Draft Genome Sequence of Bacteroides reticulotermitis Strain JCM 10512T, Isolated from the Gut of a Termite.</title>
        <authorList>
            <person name="Yuki M."/>
            <person name="Oshima K."/>
            <person name="Suda W."/>
            <person name="Sakamoto M."/>
            <person name="Iida T."/>
            <person name="Hattori M."/>
            <person name="Ohkuma M."/>
        </authorList>
    </citation>
    <scope>NUCLEOTIDE SEQUENCE [LARGE SCALE GENOMIC DNA]</scope>
    <source>
        <strain evidence="2 3">JCM 10512</strain>
    </source>
</reference>
<dbReference type="EMBL" id="BAIV01000001">
    <property type="protein sequence ID" value="GAE81874.1"/>
    <property type="molecule type" value="Genomic_DNA"/>
</dbReference>
<evidence type="ECO:0000256" key="1">
    <source>
        <dbReference type="SAM" id="SignalP"/>
    </source>
</evidence>
<name>W4UMW0_9BACE</name>
<gene>
    <name evidence="2" type="ORF">JCM10512_35</name>
</gene>
<evidence type="ECO:0000313" key="3">
    <source>
        <dbReference type="Proteomes" id="UP000019131"/>
    </source>
</evidence>
<keyword evidence="1" id="KW-0732">Signal</keyword>
<keyword evidence="3" id="KW-1185">Reference proteome</keyword>
<accession>W4UMW0</accession>
<feature type="signal peptide" evidence="1">
    <location>
        <begin position="1"/>
        <end position="20"/>
    </location>
</feature>
<feature type="chain" id="PRO_5004851323" evidence="1">
    <location>
        <begin position="21"/>
        <end position="54"/>
    </location>
</feature>